<name>G7GR03_9ACTN</name>
<reference evidence="4 5" key="1">
    <citation type="submission" date="2011-11" db="EMBL/GenBank/DDBJ databases">
        <title>Whole genome shotgun sequence of Gordonia amarae NBRC 15530.</title>
        <authorList>
            <person name="Takarada H."/>
            <person name="Hosoyama A."/>
            <person name="Tsuchikane K."/>
            <person name="Katsumata H."/>
            <person name="Yamazaki S."/>
            <person name="Fujita N."/>
        </authorList>
    </citation>
    <scope>NUCLEOTIDE SEQUENCE [LARGE SCALE GENOMIC DNA]</scope>
    <source>
        <strain evidence="4 5">NBRC 15530</strain>
    </source>
</reference>
<proteinExistence type="predicted"/>
<feature type="compositionally biased region" description="Basic and acidic residues" evidence="1">
    <location>
        <begin position="384"/>
        <end position="411"/>
    </location>
</feature>
<dbReference type="Pfam" id="PF00501">
    <property type="entry name" value="AMP-binding"/>
    <property type="match status" value="1"/>
</dbReference>
<dbReference type="Gene3D" id="3.40.50.12780">
    <property type="entry name" value="N-terminal domain of ligase-like"/>
    <property type="match status" value="1"/>
</dbReference>
<dbReference type="EMBL" id="BAED01000046">
    <property type="protein sequence ID" value="GAB06028.1"/>
    <property type="molecule type" value="Genomic_DNA"/>
</dbReference>
<dbReference type="PANTHER" id="PTHR43201">
    <property type="entry name" value="ACYL-COA SYNTHETASE"/>
    <property type="match status" value="1"/>
</dbReference>
<protein>
    <submittedName>
        <fullName evidence="4">O-succinylbenzoate--CoA ligase</fullName>
    </submittedName>
</protein>
<dbReference type="Pfam" id="PF13193">
    <property type="entry name" value="AMP-binding_C"/>
    <property type="match status" value="1"/>
</dbReference>
<evidence type="ECO:0000313" key="4">
    <source>
        <dbReference type="EMBL" id="GAB06028.1"/>
    </source>
</evidence>
<evidence type="ECO:0000259" key="2">
    <source>
        <dbReference type="Pfam" id="PF00501"/>
    </source>
</evidence>
<accession>G7GR03</accession>
<dbReference type="InterPro" id="IPR042099">
    <property type="entry name" value="ANL_N_sf"/>
</dbReference>
<dbReference type="GO" id="GO:0006631">
    <property type="term" value="P:fatty acid metabolic process"/>
    <property type="evidence" value="ECO:0007669"/>
    <property type="project" value="TreeGrafter"/>
</dbReference>
<dbReference type="Proteomes" id="UP000006023">
    <property type="component" value="Unassembled WGS sequence"/>
</dbReference>
<dbReference type="SUPFAM" id="SSF56801">
    <property type="entry name" value="Acetyl-CoA synthetase-like"/>
    <property type="match status" value="1"/>
</dbReference>
<dbReference type="STRING" id="1075090.GOAMR_46_01260"/>
<dbReference type="AlphaFoldDB" id="G7GR03"/>
<feature type="domain" description="AMP-dependent synthetase/ligase" evidence="2">
    <location>
        <begin position="54"/>
        <end position="249"/>
    </location>
</feature>
<feature type="domain" description="AMP-binding enzyme C-terminal" evidence="3">
    <location>
        <begin position="307"/>
        <end position="383"/>
    </location>
</feature>
<gene>
    <name evidence="4" type="primary">menE</name>
    <name evidence="4" type="ORF">GOAMR_46_01260</name>
</gene>
<dbReference type="InterPro" id="IPR045851">
    <property type="entry name" value="AMP-bd_C_sf"/>
</dbReference>
<dbReference type="eggNOG" id="COG0318">
    <property type="taxonomic scope" value="Bacteria"/>
</dbReference>
<comment type="caution">
    <text evidence="4">The sequence shown here is derived from an EMBL/GenBank/DDBJ whole genome shotgun (WGS) entry which is preliminary data.</text>
</comment>
<dbReference type="InterPro" id="IPR025110">
    <property type="entry name" value="AMP-bd_C"/>
</dbReference>
<feature type="region of interest" description="Disordered" evidence="1">
    <location>
        <begin position="384"/>
        <end position="428"/>
    </location>
</feature>
<sequence length="428" mass="43834">MEPLELTGGPQVLAHADTLASLLDDGTTRAVLPVPGDTAAAARLCAALGAGEPIGDDVTLVISTSGSTGTPKGAQHTAAGLRASARATETFLGGPGNWLLTLPPHHIAGLQVLLRALGAGFRPGIVDVRAGFGLDDFVRAADGLDGPRRYTSLVPTQLIKVVDSPAATAAARTFDAILVGGAATPELLQRKAIDAGLAIVCTYGMSETAGGCVYDGVPLDGVEVRIDTPAGGPGPGRIVLGGPMVAHGYRNLPDHPAFASSPTGPRDGARRFRTDDLGVVEAGLLRVVGRADQAISTGGLTVLPEVVEQVILSDLSVAECAVLGLPDPRLGERVVAVVVPSGVDAAGVDTDAVTRLVAARLDRFAAPREVFVVAALPMRGPGKPDRAALRDLLSDKTSDEKRTLKTEKRPADLGGMQAGRKSPGRDFT</sequence>
<keyword evidence="5" id="KW-1185">Reference proteome</keyword>
<dbReference type="RefSeq" id="WP_005188236.1">
    <property type="nucleotide sequence ID" value="NZ_BAED01000046.1"/>
</dbReference>
<dbReference type="Gene3D" id="3.30.300.30">
    <property type="match status" value="1"/>
</dbReference>
<evidence type="ECO:0000259" key="3">
    <source>
        <dbReference type="Pfam" id="PF13193"/>
    </source>
</evidence>
<dbReference type="PANTHER" id="PTHR43201:SF32">
    <property type="entry name" value="2-SUCCINYLBENZOATE--COA LIGASE, CHLOROPLASTIC_PEROXISOMAL"/>
    <property type="match status" value="1"/>
</dbReference>
<organism evidence="4 5">
    <name type="scientific">Gordonia amarae NBRC 15530</name>
    <dbReference type="NCBI Taxonomy" id="1075090"/>
    <lineage>
        <taxon>Bacteria</taxon>
        <taxon>Bacillati</taxon>
        <taxon>Actinomycetota</taxon>
        <taxon>Actinomycetes</taxon>
        <taxon>Mycobacteriales</taxon>
        <taxon>Gordoniaceae</taxon>
        <taxon>Gordonia</taxon>
    </lineage>
</organism>
<dbReference type="InterPro" id="IPR000873">
    <property type="entry name" value="AMP-dep_synth/lig_dom"/>
</dbReference>
<dbReference type="Gene3D" id="2.30.38.10">
    <property type="entry name" value="Luciferase, Domain 3"/>
    <property type="match status" value="1"/>
</dbReference>
<keyword evidence="4" id="KW-0436">Ligase</keyword>
<evidence type="ECO:0000313" key="5">
    <source>
        <dbReference type="Proteomes" id="UP000006023"/>
    </source>
</evidence>
<dbReference type="NCBIfam" id="NF005877">
    <property type="entry name" value="PRK07824.1"/>
    <property type="match status" value="1"/>
</dbReference>
<dbReference type="GO" id="GO:0031956">
    <property type="term" value="F:medium-chain fatty acid-CoA ligase activity"/>
    <property type="evidence" value="ECO:0007669"/>
    <property type="project" value="TreeGrafter"/>
</dbReference>
<evidence type="ECO:0000256" key="1">
    <source>
        <dbReference type="SAM" id="MobiDB-lite"/>
    </source>
</evidence>